<dbReference type="AlphaFoldDB" id="K0MPV8"/>
<proteinExistence type="predicted"/>
<feature type="non-terminal residue" evidence="1">
    <location>
        <position position="1"/>
    </location>
</feature>
<organism evidence="1">
    <name type="scientific">Rhodobacter aestuarii</name>
    <dbReference type="NCBI Taxonomy" id="453582"/>
    <lineage>
        <taxon>Bacteria</taxon>
        <taxon>Pseudomonadati</taxon>
        <taxon>Pseudomonadota</taxon>
        <taxon>Alphaproteobacteria</taxon>
        <taxon>Rhodobacterales</taxon>
        <taxon>Rhodobacter group</taxon>
        <taxon>Rhodobacter</taxon>
    </lineage>
</organism>
<evidence type="ECO:0000313" key="1">
    <source>
        <dbReference type="EMBL" id="CCJ65192.1"/>
    </source>
</evidence>
<gene>
    <name evidence="1" type="primary">pufM</name>
</gene>
<accession>K0MPV8</accession>
<name>K0MPV8_9RHOB</name>
<reference evidence="1" key="2">
    <citation type="submission" date="2012-09" db="EMBL/GenBank/DDBJ databases">
        <title>MLSA based barcoding of purple nonsulfur bacteria.</title>
        <authorList>
            <person name="Venkata Ramana V."/>
            <person name="Ramana C.H.V."/>
            <person name="Sasikala C.H.V."/>
        </authorList>
    </citation>
    <scope>NUCLEOTIDE SEQUENCE</scope>
    <source>
        <strain evidence="1">Type strain: JA296</strain>
    </source>
</reference>
<reference evidence="1" key="1">
    <citation type="submission" date="2012-07" db="EMBL/GenBank/DDBJ databases">
        <authorList>
            <person name="Sasikala C."/>
        </authorList>
    </citation>
    <scope>NUCLEOTIDE SEQUENCE</scope>
    <source>
        <strain evidence="1">Type strain: JA296</strain>
    </source>
</reference>
<sequence>APGLDGHLGWYCGHGRHGGFDGVCHDRTWTGPTSSRSTTATCSTTRSTVFRSRRSMARPCCSQCTAQRSLPSAASVGNANSNRSVTAAPLRNVRLCSGAGPWECGPLV</sequence>
<feature type="non-terminal residue" evidence="1">
    <location>
        <position position="108"/>
    </location>
</feature>
<protein>
    <submittedName>
        <fullName evidence="1">Photosynthetic reaction centre M subunit</fullName>
    </submittedName>
</protein>
<dbReference type="EMBL" id="HE966448">
    <property type="protein sequence ID" value="CCJ65192.1"/>
    <property type="molecule type" value="Genomic_DNA"/>
</dbReference>